<dbReference type="CDD" id="cd06225">
    <property type="entry name" value="HAMP"/>
    <property type="match status" value="1"/>
</dbReference>
<dbReference type="CDD" id="cd12914">
    <property type="entry name" value="PDC1_DGC_like"/>
    <property type="match status" value="1"/>
</dbReference>
<gene>
    <name evidence="13" type="ORF">SAMN05920897_10566</name>
</gene>
<feature type="compositionally biased region" description="Polar residues" evidence="9">
    <location>
        <begin position="609"/>
        <end position="629"/>
    </location>
</feature>
<evidence type="ECO:0000313" key="13">
    <source>
        <dbReference type="EMBL" id="SIQ20613.1"/>
    </source>
</evidence>
<dbReference type="SMART" id="SM00304">
    <property type="entry name" value="HAMP"/>
    <property type="match status" value="2"/>
</dbReference>
<dbReference type="Pfam" id="PF00015">
    <property type="entry name" value="MCPsignal"/>
    <property type="match status" value="1"/>
</dbReference>
<dbReference type="GO" id="GO:0005886">
    <property type="term" value="C:plasma membrane"/>
    <property type="evidence" value="ECO:0007669"/>
    <property type="project" value="UniProtKB-SubCell"/>
</dbReference>
<dbReference type="RefSeq" id="WP_076488212.1">
    <property type="nucleotide sequence ID" value="NZ_FTMS01000005.1"/>
</dbReference>
<evidence type="ECO:0000259" key="12">
    <source>
        <dbReference type="PROSITE" id="PS50885"/>
    </source>
</evidence>
<protein>
    <submittedName>
        <fullName evidence="13">Methyl-accepting chemotaxis sensory transducer with Cache sensor</fullName>
    </submittedName>
</protein>
<feature type="transmembrane region" description="Helical" evidence="10">
    <location>
        <begin position="21"/>
        <end position="42"/>
    </location>
</feature>
<dbReference type="AlphaFoldDB" id="A0A1N6QVK1"/>
<dbReference type="GO" id="GO:0006935">
    <property type="term" value="P:chemotaxis"/>
    <property type="evidence" value="ECO:0007669"/>
    <property type="project" value="UniProtKB-KW"/>
</dbReference>
<evidence type="ECO:0000256" key="7">
    <source>
        <dbReference type="ARBA" id="ARBA00029447"/>
    </source>
</evidence>
<dbReference type="InterPro" id="IPR051310">
    <property type="entry name" value="MCP_chemotaxis"/>
</dbReference>
<sequence length="658" mass="71568">MNILRQSTQQSRRGFRTLQTSMIIVFGASTALILLMTAVILLHHVRATLTDETEESLLELAQTAGVLMNDRFQDMITSLDSVSRQDILTDGTPWAEISENLQDQAEALGYDTFGLVDLEGINRRTLDQAVTDVSDRDYYRLARRGQPNVSEVLISRATGEPIMIVAVPVMRQGEIQSVLIGVRDTRVFETLVNTVGIGERGYSYVINDEGTIVGHRDHKLVQERWNAMDEARSNPDYREMARVLGHAAQRESGTGRYFYQGEERLMGYAPIGETGFSVLVGSYWHDIIAPLRLLQFIFAGVAIAGLLLGTATIAVVSRTITKPITDLVPVVEKIARLDLSVRDLAAHEISRMESVRLRRDEIGEMARSIAKMEESLRDSVTRVQAVGIAVTGKTEELADIERLVSQGAGQMTTVAEELSQGSSEQAASVEEVSSAMEEMAANIRQSADNAEATEKIALESSQKAQQSGQAAAEAVEAMRQIADKIGIIEDIARETNMLSLNAAIEAARAGEQGKGFAVVAAQVRKLAENSASAAREIGTLSARSMETVQNAGELLDETVPGIRKTADLVQEITASAREMSAGARQVSEAMVQLDTMVQQNAAAAEEVASTSEDQSGQTENLSLSTRELRSQAQSLAEVVSRFTLSAELHSQSKDDHEA</sequence>
<evidence type="ECO:0000256" key="10">
    <source>
        <dbReference type="SAM" id="Phobius"/>
    </source>
</evidence>
<evidence type="ECO:0000256" key="2">
    <source>
        <dbReference type="ARBA" id="ARBA00022475"/>
    </source>
</evidence>
<feature type="region of interest" description="Disordered" evidence="9">
    <location>
        <begin position="602"/>
        <end position="629"/>
    </location>
</feature>
<feature type="domain" description="HAMP" evidence="12">
    <location>
        <begin position="318"/>
        <end position="381"/>
    </location>
</feature>
<reference evidence="13 14" key="1">
    <citation type="submission" date="2017-01" db="EMBL/GenBank/DDBJ databases">
        <authorList>
            <person name="Mah S.A."/>
            <person name="Swanson W.J."/>
            <person name="Moy G.W."/>
            <person name="Vacquier V.D."/>
        </authorList>
    </citation>
    <scope>NUCLEOTIDE SEQUENCE [LARGE SCALE GENOMIC DNA]</scope>
    <source>
        <strain evidence="13 14">ASpG1</strain>
    </source>
</reference>
<dbReference type="GO" id="GO:0004888">
    <property type="term" value="F:transmembrane signaling receptor activity"/>
    <property type="evidence" value="ECO:0007669"/>
    <property type="project" value="TreeGrafter"/>
</dbReference>
<dbReference type="EMBL" id="FTMS01000005">
    <property type="protein sequence ID" value="SIQ20613.1"/>
    <property type="molecule type" value="Genomic_DNA"/>
</dbReference>
<evidence type="ECO:0000256" key="5">
    <source>
        <dbReference type="ARBA" id="ARBA00022989"/>
    </source>
</evidence>
<comment type="subcellular location">
    <subcellularLocation>
        <location evidence="1">Cell membrane</location>
        <topology evidence="1">Multi-pass membrane protein</topology>
    </subcellularLocation>
</comment>
<dbReference type="PROSITE" id="PS50885">
    <property type="entry name" value="HAMP"/>
    <property type="match status" value="1"/>
</dbReference>
<dbReference type="InterPro" id="IPR033479">
    <property type="entry name" value="dCache_1"/>
</dbReference>
<dbReference type="PANTHER" id="PTHR43531:SF11">
    <property type="entry name" value="METHYL-ACCEPTING CHEMOTAXIS PROTEIN 3"/>
    <property type="match status" value="1"/>
</dbReference>
<feature type="domain" description="Methyl-accepting transducer" evidence="11">
    <location>
        <begin position="400"/>
        <end position="615"/>
    </location>
</feature>
<evidence type="ECO:0000259" key="11">
    <source>
        <dbReference type="PROSITE" id="PS50111"/>
    </source>
</evidence>
<comment type="similarity">
    <text evidence="7">Belongs to the methyl-accepting chemotaxis (MCP) protein family.</text>
</comment>
<keyword evidence="3" id="KW-0145">Chemotaxis</keyword>
<keyword evidence="4 10" id="KW-0812">Transmembrane</keyword>
<dbReference type="STRING" id="159291.SAMN05920897_10566"/>
<organism evidence="13 14">
    <name type="scientific">Alkalispirochaeta americana</name>
    <dbReference type="NCBI Taxonomy" id="159291"/>
    <lineage>
        <taxon>Bacteria</taxon>
        <taxon>Pseudomonadati</taxon>
        <taxon>Spirochaetota</taxon>
        <taxon>Spirochaetia</taxon>
        <taxon>Spirochaetales</taxon>
        <taxon>Spirochaetaceae</taxon>
        <taxon>Alkalispirochaeta</taxon>
    </lineage>
</organism>
<evidence type="ECO:0000256" key="9">
    <source>
        <dbReference type="SAM" id="MobiDB-lite"/>
    </source>
</evidence>
<dbReference type="Gene3D" id="1.10.287.950">
    <property type="entry name" value="Methyl-accepting chemotaxis protein"/>
    <property type="match status" value="1"/>
</dbReference>
<evidence type="ECO:0000256" key="8">
    <source>
        <dbReference type="PROSITE-ProRule" id="PRU00284"/>
    </source>
</evidence>
<keyword evidence="5 10" id="KW-1133">Transmembrane helix</keyword>
<proteinExistence type="inferred from homology"/>
<dbReference type="Gene3D" id="3.30.450.20">
    <property type="entry name" value="PAS domain"/>
    <property type="match status" value="1"/>
</dbReference>
<name>A0A1N6QVK1_9SPIO</name>
<dbReference type="InterPro" id="IPR003660">
    <property type="entry name" value="HAMP_dom"/>
</dbReference>
<dbReference type="PROSITE" id="PS50111">
    <property type="entry name" value="CHEMOTAXIS_TRANSDUC_2"/>
    <property type="match status" value="1"/>
</dbReference>
<dbReference type="CDD" id="cd12912">
    <property type="entry name" value="PDC2_MCP_like"/>
    <property type="match status" value="1"/>
</dbReference>
<keyword evidence="8" id="KW-0807">Transducer</keyword>
<evidence type="ECO:0000313" key="14">
    <source>
        <dbReference type="Proteomes" id="UP000186400"/>
    </source>
</evidence>
<dbReference type="Proteomes" id="UP000186400">
    <property type="component" value="Unassembled WGS sequence"/>
</dbReference>
<dbReference type="GO" id="GO:0007165">
    <property type="term" value="P:signal transduction"/>
    <property type="evidence" value="ECO:0007669"/>
    <property type="project" value="UniProtKB-KW"/>
</dbReference>
<feature type="transmembrane region" description="Helical" evidence="10">
    <location>
        <begin position="293"/>
        <end position="316"/>
    </location>
</feature>
<accession>A0A1N6QVK1</accession>
<evidence type="ECO:0000256" key="4">
    <source>
        <dbReference type="ARBA" id="ARBA00022692"/>
    </source>
</evidence>
<evidence type="ECO:0000256" key="1">
    <source>
        <dbReference type="ARBA" id="ARBA00004651"/>
    </source>
</evidence>
<dbReference type="InterPro" id="IPR004089">
    <property type="entry name" value="MCPsignal_dom"/>
</dbReference>
<dbReference type="PANTHER" id="PTHR43531">
    <property type="entry name" value="PROTEIN ICFG"/>
    <property type="match status" value="1"/>
</dbReference>
<dbReference type="OrthoDB" id="2489132at2"/>
<dbReference type="SUPFAM" id="SSF58104">
    <property type="entry name" value="Methyl-accepting chemotaxis protein (MCP) signaling domain"/>
    <property type="match status" value="1"/>
</dbReference>
<keyword evidence="6 10" id="KW-0472">Membrane</keyword>
<keyword evidence="14" id="KW-1185">Reference proteome</keyword>
<evidence type="ECO:0000256" key="6">
    <source>
        <dbReference type="ARBA" id="ARBA00023136"/>
    </source>
</evidence>
<keyword evidence="2" id="KW-1003">Cell membrane</keyword>
<dbReference type="SMART" id="SM00283">
    <property type="entry name" value="MA"/>
    <property type="match status" value="1"/>
</dbReference>
<evidence type="ECO:0000256" key="3">
    <source>
        <dbReference type="ARBA" id="ARBA00022500"/>
    </source>
</evidence>
<dbReference type="Pfam" id="PF02743">
    <property type="entry name" value="dCache_1"/>
    <property type="match status" value="1"/>
</dbReference>